<gene>
    <name evidence="4" type="primary">LOC113208771</name>
</gene>
<name>A0A6J1SLA4_FRAOC</name>
<evidence type="ECO:0000256" key="2">
    <source>
        <dbReference type="SAM" id="SignalP"/>
    </source>
</evidence>
<keyword evidence="3" id="KW-1185">Reference proteome</keyword>
<organism evidence="3 4">
    <name type="scientific">Frankliniella occidentalis</name>
    <name type="common">Western flower thrips</name>
    <name type="synonym">Euthrips occidentalis</name>
    <dbReference type="NCBI Taxonomy" id="133901"/>
    <lineage>
        <taxon>Eukaryota</taxon>
        <taxon>Metazoa</taxon>
        <taxon>Ecdysozoa</taxon>
        <taxon>Arthropoda</taxon>
        <taxon>Hexapoda</taxon>
        <taxon>Insecta</taxon>
        <taxon>Pterygota</taxon>
        <taxon>Neoptera</taxon>
        <taxon>Paraneoptera</taxon>
        <taxon>Thysanoptera</taxon>
        <taxon>Terebrantia</taxon>
        <taxon>Thripoidea</taxon>
        <taxon>Thripidae</taxon>
        <taxon>Frankliniella</taxon>
    </lineage>
</organism>
<evidence type="ECO:0000313" key="4">
    <source>
        <dbReference type="RefSeq" id="XP_026281717.2"/>
    </source>
</evidence>
<sequence>MQQTTVLAVAVVAILAVGLASAAQPDLPVPEGGLLRRLAPGPVPDGDLDLRRLAPRAVVPKGGPVPVAPPAPGKGPKPKGAKGDGDLEGAESVYGYPYGYYGYPYGYYGYPYAYGYPYGYSYGYYLG</sequence>
<reference evidence="4" key="1">
    <citation type="submission" date="2025-08" db="UniProtKB">
        <authorList>
            <consortium name="RefSeq"/>
        </authorList>
    </citation>
    <scope>IDENTIFICATION</scope>
    <source>
        <tissue evidence="4">Whole organism</tissue>
    </source>
</reference>
<proteinExistence type="predicted"/>
<feature type="compositionally biased region" description="Pro residues" evidence="1">
    <location>
        <begin position="66"/>
        <end position="75"/>
    </location>
</feature>
<dbReference type="AlphaFoldDB" id="A0A6J1SLA4"/>
<feature type="signal peptide" evidence="2">
    <location>
        <begin position="1"/>
        <end position="22"/>
    </location>
</feature>
<evidence type="ECO:0000256" key="1">
    <source>
        <dbReference type="SAM" id="MobiDB-lite"/>
    </source>
</evidence>
<protein>
    <submittedName>
        <fullName evidence="4">Uncharacterized protein LOC113208771</fullName>
    </submittedName>
</protein>
<feature type="region of interest" description="Disordered" evidence="1">
    <location>
        <begin position="24"/>
        <end position="86"/>
    </location>
</feature>
<dbReference type="GeneID" id="113208771"/>
<keyword evidence="2" id="KW-0732">Signal</keyword>
<dbReference type="Proteomes" id="UP000504606">
    <property type="component" value="Unplaced"/>
</dbReference>
<dbReference type="RefSeq" id="XP_026281717.2">
    <property type="nucleotide sequence ID" value="XM_026425932.2"/>
</dbReference>
<dbReference type="KEGG" id="foc:113208771"/>
<evidence type="ECO:0000313" key="3">
    <source>
        <dbReference type="Proteomes" id="UP000504606"/>
    </source>
</evidence>
<accession>A0A6J1SLA4</accession>
<feature type="chain" id="PRO_5038614022" evidence="2">
    <location>
        <begin position="23"/>
        <end position="127"/>
    </location>
</feature>